<sequence>MSKQQLQHPVKATQVTVPVVIHFTDGVNDQEAFYLKVLKTDLDDETLSDLRARIAGLSASIEVSHFPFCTKKGAVVPDTFVIQDYLKDCLGVKVSDATTLDIYMKSEKLVTPKSALESLIASYVLDSDALARLKQNVNETTSNVSSGTDSKYIPELEEQDWSVVNESNSLCYGIRVLRSKKGNVAVGVEQARYPAFRLKKRTILSDTLTNTSLQDVNMELRIPEYKIDDKSYITIYETESAAQLAMATSAFAQTDVEAAGSGSFWGCNIAAKASYGQTVSSSDATSTSKSGKQVTIAYNFPRATVFLDERTLELTSQCQDAISKIVDGPTLTNFLEDYGEFFSRRVQVGGRLFATEDVTTAESGSSQETASSMKAAASASFSGWGAEASVSASHEKNASGSITSSTSKSTKTLSWQANGGDTLLANNPQEWAPTVAHHWNWRITQQDNVCLLIELINKFAGQSGIAKRLASYEPATSLGVSPGKHKRFTLSADGVVNGRYLVVFKAATKDLTYTANVLNSAQKGSIVTEPCLSNRGCVLLGPKVATRAPTELALQAETTNHTPATTLNYGTKYYVKHVGTGLWLDFHDGDGPGRPLFAGPKTETTFKFIDPDNISNTGVVNSGGKVKIEFHWKTKSVYAYNAVEDAERDDAIVCATGDNDQSKSAVIMNVRY</sequence>
<gene>
    <name evidence="2" type="ORF">QQS21_003844</name>
</gene>
<comment type="caution">
    <text evidence="2">The sequence shown here is derived from an EMBL/GenBank/DDBJ whole genome shotgun (WGS) entry which is preliminary data.</text>
</comment>
<feature type="domain" description="MACPF-like" evidence="1">
    <location>
        <begin position="298"/>
        <end position="458"/>
    </location>
</feature>
<keyword evidence="3" id="KW-1185">Reference proteome</keyword>
<dbReference type="EMBL" id="JASWJB010000052">
    <property type="protein sequence ID" value="KAK2604008.1"/>
    <property type="molecule type" value="Genomic_DNA"/>
</dbReference>
<evidence type="ECO:0000259" key="1">
    <source>
        <dbReference type="Pfam" id="PF22693"/>
    </source>
</evidence>
<dbReference type="Proteomes" id="UP001251528">
    <property type="component" value="Unassembled WGS sequence"/>
</dbReference>
<dbReference type="InterPro" id="IPR054586">
    <property type="entry name" value="MACPF_1_fungal"/>
</dbReference>
<evidence type="ECO:0000313" key="3">
    <source>
        <dbReference type="Proteomes" id="UP001251528"/>
    </source>
</evidence>
<reference evidence="2" key="1">
    <citation type="submission" date="2023-06" db="EMBL/GenBank/DDBJ databases">
        <title>Conoideocrella luteorostrata (Hypocreales: Clavicipitaceae), a potential biocontrol fungus for elongate hemlock scale in United States Christmas tree production areas.</title>
        <authorList>
            <person name="Barrett H."/>
            <person name="Lovett B."/>
            <person name="Macias A.M."/>
            <person name="Stajich J.E."/>
            <person name="Kasson M.T."/>
        </authorList>
    </citation>
    <scope>NUCLEOTIDE SEQUENCE</scope>
    <source>
        <strain evidence="2">ARSEF 14590</strain>
    </source>
</reference>
<accession>A0AAJ0CSK6</accession>
<organism evidence="2 3">
    <name type="scientific">Conoideocrella luteorostrata</name>
    <dbReference type="NCBI Taxonomy" id="1105319"/>
    <lineage>
        <taxon>Eukaryota</taxon>
        <taxon>Fungi</taxon>
        <taxon>Dikarya</taxon>
        <taxon>Ascomycota</taxon>
        <taxon>Pezizomycotina</taxon>
        <taxon>Sordariomycetes</taxon>
        <taxon>Hypocreomycetidae</taxon>
        <taxon>Hypocreales</taxon>
        <taxon>Clavicipitaceae</taxon>
        <taxon>Conoideocrella</taxon>
    </lineage>
</organism>
<name>A0AAJ0CSK6_9HYPO</name>
<dbReference type="Pfam" id="PF22693">
    <property type="entry name" value="MACPF_1"/>
    <property type="match status" value="1"/>
</dbReference>
<proteinExistence type="predicted"/>
<evidence type="ECO:0000313" key="2">
    <source>
        <dbReference type="EMBL" id="KAK2604008.1"/>
    </source>
</evidence>
<dbReference type="AlphaFoldDB" id="A0AAJ0CSK6"/>
<protein>
    <recommendedName>
        <fullName evidence="1">MACPF-like domain-containing protein</fullName>
    </recommendedName>
</protein>